<name>A0A9W6X5I0_9STRA</name>
<sequence>MARFPIAAAIAATDDSRRLDSPHRGVCADDDSVLQAETSPRTSHEPHRQTSKLPSPPTSGGLARQPSAVEKPAYTTPTGILQRSLDDSEDKMSSADDWSNDNGESVAAMGEAKFQESIQTERSLKTLVATTNRRQASSARSPLCRHCKSWRILLFQ</sequence>
<feature type="compositionally biased region" description="Basic and acidic residues" evidence="1">
    <location>
        <begin position="14"/>
        <end position="27"/>
    </location>
</feature>
<dbReference type="Proteomes" id="UP001165083">
    <property type="component" value="Unassembled WGS sequence"/>
</dbReference>
<evidence type="ECO:0000313" key="2">
    <source>
        <dbReference type="EMBL" id="GMF31954.1"/>
    </source>
</evidence>
<accession>A0A9W6X5I0</accession>
<dbReference type="AlphaFoldDB" id="A0A9W6X5I0"/>
<gene>
    <name evidence="2" type="ORF">Plil01_001366900</name>
</gene>
<evidence type="ECO:0000256" key="1">
    <source>
        <dbReference type="SAM" id="MobiDB-lite"/>
    </source>
</evidence>
<protein>
    <submittedName>
        <fullName evidence="2">Unnamed protein product</fullName>
    </submittedName>
</protein>
<feature type="region of interest" description="Disordered" evidence="1">
    <location>
        <begin position="12"/>
        <end position="109"/>
    </location>
</feature>
<proteinExistence type="predicted"/>
<dbReference type="EMBL" id="BSXW01000944">
    <property type="protein sequence ID" value="GMF31954.1"/>
    <property type="molecule type" value="Genomic_DNA"/>
</dbReference>
<keyword evidence="3" id="KW-1185">Reference proteome</keyword>
<comment type="caution">
    <text evidence="2">The sequence shown here is derived from an EMBL/GenBank/DDBJ whole genome shotgun (WGS) entry which is preliminary data.</text>
</comment>
<reference evidence="2" key="1">
    <citation type="submission" date="2023-04" db="EMBL/GenBank/DDBJ databases">
        <title>Phytophthora lilii NBRC 32176.</title>
        <authorList>
            <person name="Ichikawa N."/>
            <person name="Sato H."/>
            <person name="Tonouchi N."/>
        </authorList>
    </citation>
    <scope>NUCLEOTIDE SEQUENCE</scope>
    <source>
        <strain evidence="2">NBRC 32176</strain>
    </source>
</reference>
<evidence type="ECO:0000313" key="3">
    <source>
        <dbReference type="Proteomes" id="UP001165083"/>
    </source>
</evidence>
<feature type="compositionally biased region" description="Basic and acidic residues" evidence="1">
    <location>
        <begin position="84"/>
        <end position="94"/>
    </location>
</feature>
<organism evidence="2 3">
    <name type="scientific">Phytophthora lilii</name>
    <dbReference type="NCBI Taxonomy" id="2077276"/>
    <lineage>
        <taxon>Eukaryota</taxon>
        <taxon>Sar</taxon>
        <taxon>Stramenopiles</taxon>
        <taxon>Oomycota</taxon>
        <taxon>Peronosporomycetes</taxon>
        <taxon>Peronosporales</taxon>
        <taxon>Peronosporaceae</taxon>
        <taxon>Phytophthora</taxon>
    </lineage>
</organism>